<gene>
    <name evidence="1" type="ORF">PAECIP111802_05259</name>
</gene>
<keyword evidence="2" id="KW-1185">Reference proteome</keyword>
<dbReference type="EMBL" id="CAJVCE010000018">
    <property type="protein sequence ID" value="CAG7652565.1"/>
    <property type="molecule type" value="Genomic_DNA"/>
</dbReference>
<dbReference type="RefSeq" id="WP_230415381.1">
    <property type="nucleotide sequence ID" value="NZ_CAJVCE010000018.1"/>
</dbReference>
<reference evidence="1 2" key="1">
    <citation type="submission" date="2021-06" db="EMBL/GenBank/DDBJ databases">
        <authorList>
            <person name="Criscuolo A."/>
        </authorList>
    </citation>
    <scope>NUCLEOTIDE SEQUENCE [LARGE SCALE GENOMIC DNA]</scope>
    <source>
        <strain evidence="2">CIP 111802</strain>
    </source>
</reference>
<comment type="caution">
    <text evidence="1">The sequence shown here is derived from an EMBL/GenBank/DDBJ whole genome shotgun (WGS) entry which is preliminary data.</text>
</comment>
<dbReference type="InterPro" id="IPR051913">
    <property type="entry name" value="GH2_Domain-Containing"/>
</dbReference>
<organism evidence="1 2">
    <name type="scientific">Paenibacillus allorhizosphaerae</name>
    <dbReference type="NCBI Taxonomy" id="2849866"/>
    <lineage>
        <taxon>Bacteria</taxon>
        <taxon>Bacillati</taxon>
        <taxon>Bacillota</taxon>
        <taxon>Bacilli</taxon>
        <taxon>Bacillales</taxon>
        <taxon>Paenibacillaceae</taxon>
        <taxon>Paenibacillus</taxon>
    </lineage>
</organism>
<protein>
    <recommendedName>
        <fullName evidence="3">Glycoside hydrolase family 2</fullName>
    </recommendedName>
</protein>
<dbReference type="Proteomes" id="UP000730618">
    <property type="component" value="Unassembled WGS sequence"/>
</dbReference>
<name>A0ABM8VPA1_9BACL</name>
<sequence>MTTKKYVKNYPRPQFVRDHWVDLNGEWRFGFDDAGAGEAAGWQRDFGGDRSIIVPFIYETNASGIGEEAHHPFVWYNRQLDIPLEAAGKRILLHFQAVEKCGFLQRCDGDSIGIFRRENAVRIVYDRRNQNRNFLQSKYGGSNR</sequence>
<dbReference type="PANTHER" id="PTHR42732:SF2">
    <property type="entry name" value="BETA-MANNOSIDASE"/>
    <property type="match status" value="1"/>
</dbReference>
<accession>A0ABM8VPA1</accession>
<evidence type="ECO:0000313" key="1">
    <source>
        <dbReference type="EMBL" id="CAG7652565.1"/>
    </source>
</evidence>
<evidence type="ECO:0008006" key="3">
    <source>
        <dbReference type="Google" id="ProtNLM"/>
    </source>
</evidence>
<evidence type="ECO:0000313" key="2">
    <source>
        <dbReference type="Proteomes" id="UP000730618"/>
    </source>
</evidence>
<dbReference type="PANTHER" id="PTHR42732">
    <property type="entry name" value="BETA-GALACTOSIDASE"/>
    <property type="match status" value="1"/>
</dbReference>
<proteinExistence type="predicted"/>